<organism evidence="7 8">
    <name type="scientific">Solitalea koreensis</name>
    <dbReference type="NCBI Taxonomy" id="543615"/>
    <lineage>
        <taxon>Bacteria</taxon>
        <taxon>Pseudomonadati</taxon>
        <taxon>Bacteroidota</taxon>
        <taxon>Sphingobacteriia</taxon>
        <taxon>Sphingobacteriales</taxon>
        <taxon>Sphingobacteriaceae</taxon>
        <taxon>Solitalea</taxon>
    </lineage>
</organism>
<evidence type="ECO:0000256" key="6">
    <source>
        <dbReference type="SAM" id="Phobius"/>
    </source>
</evidence>
<dbReference type="Proteomes" id="UP000315971">
    <property type="component" value="Unassembled WGS sequence"/>
</dbReference>
<feature type="transmembrane region" description="Helical" evidence="6">
    <location>
        <begin position="81"/>
        <end position="103"/>
    </location>
</feature>
<sequence>MGIIQKQTIKGTFYSYLGVIVGFITSVYLRPRALSAEQNGILELLLSYSAIIVQLSSLGFQSASVRYFPYFRNQDKNNHGFLFLSILVSSAGFILCSLIIWIGGPELLGAHNADSIVFEKYRFALMLLSFALLFFGVFDNYNRALYDTVTGTALREFFQKFFVAIATALLMFTTMNFEKFMVIWLAANILPTLIIGLKLARDGNFTLQPDFEFLDKDIVRSMAAISFFAILSGFTTMIIQYIDKIMISKMLGLSQTGIYGITIFFGTVIAMPSRVMYRVAGTIIADKWKENDLSSIKSIYRKSCINQLLLGLLLFVGIWANIDNVFYLLPKEYEAGKYVILFVGLGSLFDMATGVNGVILATSRYFRFDTYFFIALIVVVIAANYLFIPLFGITGAALAAASATLFFNLFRFLFVWIKFGMQPFNIKNLYILLIGVGILFLIKLMPALPNFYFDIFVRSAFITIAYIGLIWYFNLSQEMNEVIEKNVKKYLG</sequence>
<name>A0A521CMG8_9SPHI</name>
<keyword evidence="3 6" id="KW-0812">Transmembrane</keyword>
<dbReference type="EMBL" id="FXSZ01000004">
    <property type="protein sequence ID" value="SMO60626.1"/>
    <property type="molecule type" value="Genomic_DNA"/>
</dbReference>
<evidence type="ECO:0000313" key="8">
    <source>
        <dbReference type="Proteomes" id="UP000315971"/>
    </source>
</evidence>
<feature type="transmembrane region" description="Helical" evidence="6">
    <location>
        <begin position="335"/>
        <end position="359"/>
    </location>
</feature>
<proteinExistence type="predicted"/>
<dbReference type="GO" id="GO:0005886">
    <property type="term" value="C:plasma membrane"/>
    <property type="evidence" value="ECO:0007669"/>
    <property type="project" value="UniProtKB-SubCell"/>
</dbReference>
<evidence type="ECO:0000256" key="5">
    <source>
        <dbReference type="ARBA" id="ARBA00023136"/>
    </source>
</evidence>
<evidence type="ECO:0000313" key="7">
    <source>
        <dbReference type="EMBL" id="SMO60626.1"/>
    </source>
</evidence>
<dbReference type="InterPro" id="IPR002797">
    <property type="entry name" value="Polysacc_synth"/>
</dbReference>
<keyword evidence="8" id="KW-1185">Reference proteome</keyword>
<feature type="transmembrane region" description="Helical" evidence="6">
    <location>
        <begin position="257"/>
        <end position="277"/>
    </location>
</feature>
<feature type="transmembrane region" description="Helical" evidence="6">
    <location>
        <begin position="157"/>
        <end position="175"/>
    </location>
</feature>
<dbReference type="AlphaFoldDB" id="A0A521CMG8"/>
<feature type="transmembrane region" description="Helical" evidence="6">
    <location>
        <begin position="41"/>
        <end position="60"/>
    </location>
</feature>
<evidence type="ECO:0000256" key="2">
    <source>
        <dbReference type="ARBA" id="ARBA00022475"/>
    </source>
</evidence>
<dbReference type="PANTHER" id="PTHR30250">
    <property type="entry name" value="PST FAMILY PREDICTED COLANIC ACID TRANSPORTER"/>
    <property type="match status" value="1"/>
</dbReference>
<feature type="transmembrane region" description="Helical" evidence="6">
    <location>
        <begin position="455"/>
        <end position="475"/>
    </location>
</feature>
<dbReference type="OrthoDB" id="88014at2"/>
<keyword evidence="4 6" id="KW-1133">Transmembrane helix</keyword>
<dbReference type="PANTHER" id="PTHR30250:SF11">
    <property type="entry name" value="O-ANTIGEN TRANSPORTER-RELATED"/>
    <property type="match status" value="1"/>
</dbReference>
<feature type="transmembrane region" description="Helical" evidence="6">
    <location>
        <begin position="181"/>
        <end position="200"/>
    </location>
</feature>
<feature type="transmembrane region" description="Helical" evidence="6">
    <location>
        <begin position="308"/>
        <end position="329"/>
    </location>
</feature>
<gene>
    <name evidence="7" type="ORF">SAMN06265350_104209</name>
</gene>
<feature type="transmembrane region" description="Helical" evidence="6">
    <location>
        <begin position="429"/>
        <end position="449"/>
    </location>
</feature>
<comment type="subcellular location">
    <subcellularLocation>
        <location evidence="1">Cell membrane</location>
        <topology evidence="1">Multi-pass membrane protein</topology>
    </subcellularLocation>
</comment>
<keyword evidence="2" id="KW-1003">Cell membrane</keyword>
<feature type="transmembrane region" description="Helical" evidence="6">
    <location>
        <begin position="397"/>
        <end position="417"/>
    </location>
</feature>
<feature type="transmembrane region" description="Helical" evidence="6">
    <location>
        <begin position="123"/>
        <end position="141"/>
    </location>
</feature>
<evidence type="ECO:0000256" key="1">
    <source>
        <dbReference type="ARBA" id="ARBA00004651"/>
    </source>
</evidence>
<feature type="transmembrane region" description="Helical" evidence="6">
    <location>
        <begin position="221"/>
        <end position="242"/>
    </location>
</feature>
<protein>
    <submittedName>
        <fullName evidence="7">Membrane protein involved in the export of O-antigen and teichoic acid</fullName>
    </submittedName>
</protein>
<dbReference type="RefSeq" id="WP_142603201.1">
    <property type="nucleotide sequence ID" value="NZ_FXSZ01000004.1"/>
</dbReference>
<feature type="transmembrane region" description="Helical" evidence="6">
    <location>
        <begin position="371"/>
        <end position="391"/>
    </location>
</feature>
<dbReference type="Pfam" id="PF01943">
    <property type="entry name" value="Polysacc_synt"/>
    <property type="match status" value="1"/>
</dbReference>
<dbReference type="InterPro" id="IPR050833">
    <property type="entry name" value="Poly_Biosynth_Transport"/>
</dbReference>
<reference evidence="7 8" key="1">
    <citation type="submission" date="2017-05" db="EMBL/GenBank/DDBJ databases">
        <authorList>
            <person name="Varghese N."/>
            <person name="Submissions S."/>
        </authorList>
    </citation>
    <scope>NUCLEOTIDE SEQUENCE [LARGE SCALE GENOMIC DNA]</scope>
    <source>
        <strain evidence="7 8">DSM 21342</strain>
    </source>
</reference>
<keyword evidence="5 6" id="KW-0472">Membrane</keyword>
<accession>A0A521CMG8</accession>
<feature type="transmembrane region" description="Helical" evidence="6">
    <location>
        <begin position="12"/>
        <end position="29"/>
    </location>
</feature>
<evidence type="ECO:0000256" key="3">
    <source>
        <dbReference type="ARBA" id="ARBA00022692"/>
    </source>
</evidence>
<evidence type="ECO:0000256" key="4">
    <source>
        <dbReference type="ARBA" id="ARBA00022989"/>
    </source>
</evidence>